<dbReference type="EMBL" id="CP027753">
    <property type="protein sequence ID" value="AZE48260.1"/>
    <property type="molecule type" value="Genomic_DNA"/>
</dbReference>
<proteinExistence type="predicted"/>
<reference evidence="1 2" key="1">
    <citation type="submission" date="2018-03" db="EMBL/GenBank/DDBJ databases">
        <title>Diversity of phytobeneficial traits revealed by whole-genome analysis of worldwide-isolated phenazine-producing Pseudomonas spp.</title>
        <authorList>
            <person name="Biessy A."/>
            <person name="Novinscak A."/>
            <person name="Blom J."/>
            <person name="Leger G."/>
            <person name="Thomashow L.S."/>
            <person name="Cazorla F.M."/>
            <person name="Josic D."/>
            <person name="Filion M."/>
        </authorList>
    </citation>
    <scope>NUCLEOTIDE SEQUENCE [LARGE SCALE GENOMIC DNA]</scope>
    <source>
        <strain evidence="1 2">B25</strain>
    </source>
</reference>
<accession>A0A3G7TML2</accession>
<dbReference type="AlphaFoldDB" id="A0A3G7TML2"/>
<name>A0A3G7TML2_9PSED</name>
<organism evidence="1 2">
    <name type="scientific">Pseudomonas chlororaphis</name>
    <dbReference type="NCBI Taxonomy" id="587753"/>
    <lineage>
        <taxon>Bacteria</taxon>
        <taxon>Pseudomonadati</taxon>
        <taxon>Pseudomonadota</taxon>
        <taxon>Gammaproteobacteria</taxon>
        <taxon>Pseudomonadales</taxon>
        <taxon>Pseudomonadaceae</taxon>
        <taxon>Pseudomonas</taxon>
    </lineage>
</organism>
<gene>
    <name evidence="1" type="ORF">C4K04_2587</name>
</gene>
<sequence length="212" mass="23651">MSRQDENTGWGKLTKIAVGLTGVLVVLPALINSAKDVYGAIHQLPRTEAERLNVEFFKKYWGKKPLGELPLVISRDGSSYKFSVTVYEEGDLSVQYGNKIQWFAFPGQSATLSDAGFLISSTYADGSRYRSFDGELERIQQFDSIQGSNAVRENVYRNGVRERQVIDIRTGVVVDQTFKESAVPGTDDTAYKMPPSLTIDLNAPDPKFELLR</sequence>
<dbReference type="Proteomes" id="UP000268048">
    <property type="component" value="Chromosome"/>
</dbReference>
<protein>
    <submittedName>
        <fullName evidence="1">Uncharacterized protein</fullName>
    </submittedName>
</protein>
<evidence type="ECO:0000313" key="1">
    <source>
        <dbReference type="EMBL" id="AZE48260.1"/>
    </source>
</evidence>
<evidence type="ECO:0000313" key="2">
    <source>
        <dbReference type="Proteomes" id="UP000268048"/>
    </source>
</evidence>
<dbReference type="RefSeq" id="WP_124320276.1">
    <property type="nucleotide sequence ID" value="NZ_CP027753.1"/>
</dbReference>